<proteinExistence type="predicted"/>
<keyword evidence="6" id="KW-0808">Transferase</keyword>
<evidence type="ECO:0000256" key="10">
    <source>
        <dbReference type="SAM" id="MobiDB-lite"/>
    </source>
</evidence>
<protein>
    <recommendedName>
        <fullName evidence="3">histidine kinase</fullName>
        <ecNumber evidence="3">2.7.13.3</ecNumber>
    </recommendedName>
</protein>
<dbReference type="PANTHER" id="PTHR44936:SF10">
    <property type="entry name" value="SENSOR PROTEIN RSTB"/>
    <property type="match status" value="1"/>
</dbReference>
<dbReference type="EMBL" id="FOGU01000005">
    <property type="protein sequence ID" value="SES07633.1"/>
    <property type="molecule type" value="Genomic_DNA"/>
</dbReference>
<dbReference type="EC" id="2.7.13.3" evidence="3"/>
<dbReference type="InterPro" id="IPR050980">
    <property type="entry name" value="2C_sensor_his_kinase"/>
</dbReference>
<dbReference type="InterPro" id="IPR004358">
    <property type="entry name" value="Sig_transdc_His_kin-like_C"/>
</dbReference>
<dbReference type="RefSeq" id="WP_092693143.1">
    <property type="nucleotide sequence ID" value="NZ_CBDDGO010000004.1"/>
</dbReference>
<evidence type="ECO:0000256" key="9">
    <source>
        <dbReference type="ARBA" id="ARBA00022840"/>
    </source>
</evidence>
<dbReference type="InterPro" id="IPR047770">
    <property type="entry name" value="RegB"/>
</dbReference>
<keyword evidence="7" id="KW-0547">Nucleotide-binding</keyword>
<dbReference type="Gene3D" id="3.30.565.10">
    <property type="entry name" value="Histidine kinase-like ATPase, C-terminal domain"/>
    <property type="match status" value="1"/>
</dbReference>
<reference evidence="13 14" key="1">
    <citation type="submission" date="2016-10" db="EMBL/GenBank/DDBJ databases">
        <authorList>
            <person name="de Groot N.N."/>
        </authorList>
    </citation>
    <scope>NUCLEOTIDE SEQUENCE [LARGE SCALE GENOMIC DNA]</scope>
    <source>
        <strain evidence="13 14">DSM 23042</strain>
    </source>
</reference>
<evidence type="ECO:0000256" key="6">
    <source>
        <dbReference type="ARBA" id="ARBA00022679"/>
    </source>
</evidence>
<feature type="region of interest" description="Disordered" evidence="10">
    <location>
        <begin position="438"/>
        <end position="463"/>
    </location>
</feature>
<dbReference type="CDD" id="cd00082">
    <property type="entry name" value="HisKA"/>
    <property type="match status" value="1"/>
</dbReference>
<dbReference type="PRINTS" id="PR00344">
    <property type="entry name" value="BCTRLSENSOR"/>
</dbReference>
<evidence type="ECO:0000256" key="1">
    <source>
        <dbReference type="ARBA" id="ARBA00000085"/>
    </source>
</evidence>
<dbReference type="GO" id="GO:0005524">
    <property type="term" value="F:ATP binding"/>
    <property type="evidence" value="ECO:0007669"/>
    <property type="project" value="UniProtKB-KW"/>
</dbReference>
<comment type="catalytic activity">
    <reaction evidence="1">
        <text>ATP + protein L-histidine = ADP + protein N-phospho-L-histidine.</text>
        <dbReference type="EC" id="2.7.13.3"/>
    </reaction>
</comment>
<keyword evidence="11" id="KW-0812">Transmembrane</keyword>
<sequence length="463" mass="50562">MSDPTLAMMGRGRRADWVRLRSMVQLRWAAIAGQLGAILATQHMYNLSFDIGLVYLVIGALAISNVVASFIYPENKRLSEIELFSILMFDVVQLAILLALTGGLNNPFALLILAPVTISATTLQLRGTLVMGVVAIVAVTMLGLWHIPLHTPAGHTMQIPRDFVFGIWAAIVIGIVFQAIYARRITAEINAMSDALMATQMALAREQKLTDLGGVVAAAAHELGTPLATIKLVSSELMEELSADEHRADAALIRDQADRCRDILRSMGRAGKDDPHLRSGPFSSVVQEAAEPHQDRGKDILWDIAPMEGSAADQPVILRRPEIIHGLRNLIQNAVDFAESRVWIDIVWDERRVLLRITDDGPGFPSQMLPRLGDPLVRRRWLTDPQSRPGYDGMGLGLFIAKTLLERSGAEVSFANGVDPTEGDPAPARRSGAIIEVSWRRGSLGEPQPDRARTLGDPPPVTS</sequence>
<evidence type="ECO:0000256" key="5">
    <source>
        <dbReference type="ARBA" id="ARBA00022553"/>
    </source>
</evidence>
<evidence type="ECO:0000259" key="12">
    <source>
        <dbReference type="PROSITE" id="PS50109"/>
    </source>
</evidence>
<dbReference type="Pfam" id="PF00512">
    <property type="entry name" value="HisKA"/>
    <property type="match status" value="1"/>
</dbReference>
<feature type="transmembrane region" description="Helical" evidence="11">
    <location>
        <begin position="132"/>
        <end position="151"/>
    </location>
</feature>
<comment type="subcellular location">
    <subcellularLocation>
        <location evidence="2">Cell membrane</location>
        <topology evidence="2">Multi-pass membrane protein</topology>
    </subcellularLocation>
</comment>
<evidence type="ECO:0000256" key="3">
    <source>
        <dbReference type="ARBA" id="ARBA00012438"/>
    </source>
</evidence>
<keyword evidence="4" id="KW-1003">Cell membrane</keyword>
<keyword evidence="5" id="KW-0597">Phosphoprotein</keyword>
<keyword evidence="14" id="KW-1185">Reference proteome</keyword>
<keyword evidence="8 13" id="KW-0418">Kinase</keyword>
<feature type="transmembrane region" description="Helical" evidence="11">
    <location>
        <begin position="51"/>
        <end position="71"/>
    </location>
</feature>
<dbReference type="InterPro" id="IPR036097">
    <property type="entry name" value="HisK_dim/P_sf"/>
</dbReference>
<dbReference type="GO" id="GO:0005886">
    <property type="term" value="C:plasma membrane"/>
    <property type="evidence" value="ECO:0007669"/>
    <property type="project" value="UniProtKB-SubCell"/>
</dbReference>
<dbReference type="Pfam" id="PF02518">
    <property type="entry name" value="HATPase_c"/>
    <property type="match status" value="1"/>
</dbReference>
<name>A0A1H9UF02_9RHOB</name>
<accession>A0A1H9UF02</accession>
<dbReference type="InterPro" id="IPR003661">
    <property type="entry name" value="HisK_dim/P_dom"/>
</dbReference>
<dbReference type="InterPro" id="IPR036890">
    <property type="entry name" value="HATPase_C_sf"/>
</dbReference>
<dbReference type="Gene3D" id="1.10.287.130">
    <property type="match status" value="1"/>
</dbReference>
<evidence type="ECO:0000313" key="13">
    <source>
        <dbReference type="EMBL" id="SES07633.1"/>
    </source>
</evidence>
<dbReference type="SMART" id="SM00387">
    <property type="entry name" value="HATPase_c"/>
    <property type="match status" value="1"/>
</dbReference>
<dbReference type="InterPro" id="IPR005467">
    <property type="entry name" value="His_kinase_dom"/>
</dbReference>
<evidence type="ECO:0000256" key="7">
    <source>
        <dbReference type="ARBA" id="ARBA00022741"/>
    </source>
</evidence>
<gene>
    <name evidence="13" type="ORF">SAMN04490244_105222</name>
</gene>
<evidence type="ECO:0000313" key="14">
    <source>
        <dbReference type="Proteomes" id="UP000198885"/>
    </source>
</evidence>
<dbReference type="GO" id="GO:0000155">
    <property type="term" value="F:phosphorelay sensor kinase activity"/>
    <property type="evidence" value="ECO:0007669"/>
    <property type="project" value="InterPro"/>
</dbReference>
<keyword evidence="11" id="KW-1133">Transmembrane helix</keyword>
<dbReference type="PANTHER" id="PTHR44936">
    <property type="entry name" value="SENSOR PROTEIN CREC"/>
    <property type="match status" value="1"/>
</dbReference>
<organism evidence="13 14">
    <name type="scientific">Tranquillimonas rosea</name>
    <dbReference type="NCBI Taxonomy" id="641238"/>
    <lineage>
        <taxon>Bacteria</taxon>
        <taxon>Pseudomonadati</taxon>
        <taxon>Pseudomonadota</taxon>
        <taxon>Alphaproteobacteria</taxon>
        <taxon>Rhodobacterales</taxon>
        <taxon>Roseobacteraceae</taxon>
        <taxon>Tranquillimonas</taxon>
    </lineage>
</organism>
<keyword evidence="11" id="KW-0472">Membrane</keyword>
<dbReference type="SMART" id="SM00388">
    <property type="entry name" value="HisKA"/>
    <property type="match status" value="1"/>
</dbReference>
<evidence type="ECO:0000256" key="4">
    <source>
        <dbReference type="ARBA" id="ARBA00022475"/>
    </source>
</evidence>
<feature type="transmembrane region" description="Helical" evidence="11">
    <location>
        <begin position="163"/>
        <end position="182"/>
    </location>
</feature>
<dbReference type="SUPFAM" id="SSF55874">
    <property type="entry name" value="ATPase domain of HSP90 chaperone/DNA topoisomerase II/histidine kinase"/>
    <property type="match status" value="1"/>
</dbReference>
<evidence type="ECO:0000256" key="2">
    <source>
        <dbReference type="ARBA" id="ARBA00004651"/>
    </source>
</evidence>
<dbReference type="SUPFAM" id="SSF47384">
    <property type="entry name" value="Homodimeric domain of signal transducing histidine kinase"/>
    <property type="match status" value="1"/>
</dbReference>
<evidence type="ECO:0000256" key="11">
    <source>
        <dbReference type="SAM" id="Phobius"/>
    </source>
</evidence>
<dbReference type="NCBIfam" id="NF033792">
    <property type="entry name" value="ActS_PrrB_HisK"/>
    <property type="match status" value="1"/>
</dbReference>
<dbReference type="InterPro" id="IPR003594">
    <property type="entry name" value="HATPase_dom"/>
</dbReference>
<feature type="domain" description="Histidine kinase" evidence="12">
    <location>
        <begin position="218"/>
        <end position="416"/>
    </location>
</feature>
<keyword evidence="9" id="KW-0067">ATP-binding</keyword>
<dbReference type="PROSITE" id="PS50109">
    <property type="entry name" value="HIS_KIN"/>
    <property type="match status" value="1"/>
</dbReference>
<dbReference type="AlphaFoldDB" id="A0A1H9UF02"/>
<dbReference type="STRING" id="641238.SAMN04490244_105222"/>
<evidence type="ECO:0000256" key="8">
    <source>
        <dbReference type="ARBA" id="ARBA00022777"/>
    </source>
</evidence>
<dbReference type="Proteomes" id="UP000198885">
    <property type="component" value="Unassembled WGS sequence"/>
</dbReference>
<dbReference type="OrthoDB" id="9785252at2"/>
<dbReference type="NCBIfam" id="NF045988">
    <property type="entry name" value="HisKinRegBRhodob"/>
    <property type="match status" value="1"/>
</dbReference>
<dbReference type="Pfam" id="PF25323">
    <property type="entry name" value="6TM_PilS"/>
    <property type="match status" value="1"/>
</dbReference>